<feature type="transmembrane region" description="Helical" evidence="1">
    <location>
        <begin position="26"/>
        <end position="47"/>
    </location>
</feature>
<dbReference type="Proteomes" id="UP000254253">
    <property type="component" value="Unassembled WGS sequence"/>
</dbReference>
<dbReference type="Pfam" id="PF11893">
    <property type="entry name" value="DUF3413"/>
    <property type="match status" value="1"/>
</dbReference>
<dbReference type="Gene3D" id="3.40.720.10">
    <property type="entry name" value="Alkaline Phosphatase, subunit A"/>
    <property type="match status" value="2"/>
</dbReference>
<feature type="domain" description="Inner membrane protein YejM N-terminal" evidence="3">
    <location>
        <begin position="15"/>
        <end position="258"/>
    </location>
</feature>
<keyword evidence="1" id="KW-1133">Transmembrane helix</keyword>
<feature type="transmembrane region" description="Helical" evidence="1">
    <location>
        <begin position="180"/>
        <end position="198"/>
    </location>
</feature>
<gene>
    <name evidence="4" type="primary">yejM</name>
    <name evidence="4" type="ORF">NCTC4191_00783</name>
</gene>
<dbReference type="InterPro" id="IPR052701">
    <property type="entry name" value="GAG_Ulvan_Degrading_Sulfatases"/>
</dbReference>
<feature type="transmembrane region" description="Helical" evidence="1">
    <location>
        <begin position="59"/>
        <end position="82"/>
    </location>
</feature>
<keyword evidence="1" id="KW-0472">Membrane</keyword>
<dbReference type="SUPFAM" id="SSF53649">
    <property type="entry name" value="Alkaline phosphatase-like"/>
    <property type="match status" value="1"/>
</dbReference>
<feature type="transmembrane region" description="Helical" evidence="1">
    <location>
        <begin position="94"/>
        <end position="111"/>
    </location>
</feature>
<evidence type="ECO:0000313" key="4">
    <source>
        <dbReference type="EMBL" id="SUT92306.1"/>
    </source>
</evidence>
<organism evidence="4 5">
    <name type="scientific">Actinobacillus lignieresii</name>
    <dbReference type="NCBI Taxonomy" id="720"/>
    <lineage>
        <taxon>Bacteria</taxon>
        <taxon>Pseudomonadati</taxon>
        <taxon>Pseudomonadota</taxon>
        <taxon>Gammaproteobacteria</taxon>
        <taxon>Pasteurellales</taxon>
        <taxon>Pasteurellaceae</taxon>
        <taxon>Actinobacillus</taxon>
    </lineage>
</organism>
<sequence length="579" mass="67150">MLNRLRRLLPSNSLQYREETSQRITWGHWFALFNVVLALLISSRYAFNADWPNTLSGKLYFFTSLFGHFSFIVFAVYLLLLFPLSFLIKNERTFRGLSVILATIGQTVLLLDTEVFKQFYLHLSPLVWDLLVNPDQGELTRQWQLLFVPMPLILLVEMLYSRWCWQKLRSFNRQTWGKYVAYFFFSCFTATHLVYAWADMTLYRPITAQKANYPLSHPMTARTFLQKHGLIDQVELQQEIEESGRLDSFYLNYPKHTLIFAQKPTTNLLFINLSGLNNDAITAEYMPTLTEISRKSHRFMQHYSSGDSASAGVLGLFYSLSGKYLDAVLGNKETSPLLLAFRQSGYQLGLFSHNGFADPIYHQGVFAGILLPESQNNLDAIAQWKQWVTQRSLNEPFFSYLDLAMPSANDYVQQTKLLDWQLNEIWTQLETHALLANTLVILTADQALPSDKQSENSFAKQHIQVPMMMYWQGEGKQYDFLSSHVDILPTLLNQFFKIKNPLSDYAQGIDLTTQNKRLWLLASNHKWDVAIMPDGEQYHIDKRGHFENFNAQGEKVKSERPPLALFLHMIQQSNQFVEK</sequence>
<dbReference type="AlphaFoldDB" id="A0A380TUN2"/>
<evidence type="ECO:0000256" key="1">
    <source>
        <dbReference type="SAM" id="Phobius"/>
    </source>
</evidence>
<evidence type="ECO:0000259" key="2">
    <source>
        <dbReference type="Pfam" id="PF00884"/>
    </source>
</evidence>
<keyword evidence="5" id="KW-1185">Reference proteome</keyword>
<dbReference type="PANTHER" id="PTHR43751">
    <property type="entry name" value="SULFATASE"/>
    <property type="match status" value="1"/>
</dbReference>
<dbReference type="EMBL" id="UFRN01000002">
    <property type="protein sequence ID" value="SUT92306.1"/>
    <property type="molecule type" value="Genomic_DNA"/>
</dbReference>
<dbReference type="PIRSF" id="PIRSF004950">
    <property type="entry name" value="Mmb_sulf_HI0842"/>
    <property type="match status" value="1"/>
</dbReference>
<name>A0A380TUN2_ACTLI</name>
<proteinExistence type="predicted"/>
<dbReference type="RefSeq" id="WP_115586964.1">
    <property type="nucleotide sequence ID" value="NZ_UFRM01000001.1"/>
</dbReference>
<reference evidence="4 5" key="1">
    <citation type="submission" date="2018-06" db="EMBL/GenBank/DDBJ databases">
        <authorList>
            <consortium name="Pathogen Informatics"/>
            <person name="Doyle S."/>
        </authorList>
    </citation>
    <scope>NUCLEOTIDE SEQUENCE [LARGE SCALE GENOMIC DNA]</scope>
    <source>
        <strain evidence="4 5">NCTC4191</strain>
    </source>
</reference>
<dbReference type="InterPro" id="IPR017850">
    <property type="entry name" value="Alkaline_phosphatase_core_sf"/>
</dbReference>
<dbReference type="Pfam" id="PF00884">
    <property type="entry name" value="Sulfatase"/>
    <property type="match status" value="1"/>
</dbReference>
<dbReference type="InterPro" id="IPR012159">
    <property type="entry name" value="YejM-like"/>
</dbReference>
<feature type="transmembrane region" description="Helical" evidence="1">
    <location>
        <begin position="143"/>
        <end position="160"/>
    </location>
</feature>
<dbReference type="PANTHER" id="PTHR43751:SF3">
    <property type="entry name" value="SULFATASE N-TERMINAL DOMAIN-CONTAINING PROTEIN"/>
    <property type="match status" value="1"/>
</dbReference>
<dbReference type="InterPro" id="IPR000917">
    <property type="entry name" value="Sulfatase_N"/>
</dbReference>
<evidence type="ECO:0000313" key="5">
    <source>
        <dbReference type="Proteomes" id="UP000254253"/>
    </source>
</evidence>
<dbReference type="InterPro" id="IPR024588">
    <property type="entry name" value="YejM_N"/>
</dbReference>
<feature type="domain" description="Sulfatase N-terminal" evidence="2">
    <location>
        <begin position="406"/>
        <end position="494"/>
    </location>
</feature>
<accession>A0A380TUN2</accession>
<protein>
    <submittedName>
        <fullName evidence="4">Putative sulfatase</fullName>
    </submittedName>
</protein>
<evidence type="ECO:0000259" key="3">
    <source>
        <dbReference type="Pfam" id="PF11893"/>
    </source>
</evidence>
<keyword evidence="1" id="KW-0812">Transmembrane</keyword>